<evidence type="ECO:0000256" key="1">
    <source>
        <dbReference type="SAM" id="Phobius"/>
    </source>
</evidence>
<organism evidence="2 3">
    <name type="scientific">Candidatus Regiella insecticola</name>
    <dbReference type="NCBI Taxonomy" id="138073"/>
    <lineage>
        <taxon>Bacteria</taxon>
        <taxon>Pseudomonadati</taxon>
        <taxon>Pseudomonadota</taxon>
        <taxon>Gammaproteobacteria</taxon>
        <taxon>Enterobacterales</taxon>
        <taxon>Enterobacteriaceae</taxon>
        <taxon>aphid secondary symbionts</taxon>
        <taxon>Candidatus Regiella</taxon>
    </lineage>
</organism>
<comment type="caution">
    <text evidence="2">The sequence shown here is derived from an EMBL/GenBank/DDBJ whole genome shotgun (WGS) entry which is preliminary data.</text>
</comment>
<dbReference type="AlphaFoldDB" id="A0A6L2ZL86"/>
<evidence type="ECO:0000313" key="2">
    <source>
        <dbReference type="EMBL" id="GFN45352.1"/>
    </source>
</evidence>
<dbReference type="Proteomes" id="UP000504714">
    <property type="component" value="Unassembled WGS sequence"/>
</dbReference>
<accession>A0A6L2ZL86</accession>
<keyword evidence="1" id="KW-0812">Transmembrane</keyword>
<name>A0A6L2ZL86_9ENTR</name>
<reference evidence="2 3" key="1">
    <citation type="submission" date="2020-06" db="EMBL/GenBank/DDBJ databases">
        <title>The genome sequence of Candidatus Regiella insecticola strain Tut.</title>
        <authorList>
            <person name="Nikoh N."/>
            <person name="Tsuchida T."/>
            <person name="Koga R."/>
            <person name="Oshima K."/>
            <person name="Hattori M."/>
            <person name="Fukatsu T."/>
        </authorList>
    </citation>
    <scope>NUCLEOTIDE SEQUENCE [LARGE SCALE GENOMIC DNA]</scope>
    <source>
        <strain evidence="2 3">Tut</strain>
    </source>
</reference>
<evidence type="ECO:0000313" key="3">
    <source>
        <dbReference type="Proteomes" id="UP000504714"/>
    </source>
</evidence>
<sequence length="88" mass="10042">MIKYQNLGVSRFVYANLALISLNNLKSSSDMVGKIDHEVESKSAELEAESFEKQDIQVFEIQQDLFTFVFVINRIIAFPVLFLLKVGI</sequence>
<keyword evidence="1" id="KW-0472">Membrane</keyword>
<gene>
    <name evidence="2" type="ORF">RINTU1_04610</name>
</gene>
<dbReference type="RefSeq" id="WP_176487209.1">
    <property type="nucleotide sequence ID" value="NZ_BLXO01000001.1"/>
</dbReference>
<keyword evidence="1" id="KW-1133">Transmembrane helix</keyword>
<dbReference type="EMBL" id="BLXO01000001">
    <property type="protein sequence ID" value="GFN45352.1"/>
    <property type="molecule type" value="Genomic_DNA"/>
</dbReference>
<proteinExistence type="predicted"/>
<protein>
    <submittedName>
        <fullName evidence="2">Uncharacterized protein</fullName>
    </submittedName>
</protein>
<feature type="transmembrane region" description="Helical" evidence="1">
    <location>
        <begin position="65"/>
        <end position="84"/>
    </location>
</feature>